<evidence type="ECO:0000256" key="6">
    <source>
        <dbReference type="ARBA" id="ARBA00023004"/>
    </source>
</evidence>
<accession>A0A0U3FAW7</accession>
<evidence type="ECO:0000256" key="2">
    <source>
        <dbReference type="ARBA" id="ARBA00022723"/>
    </source>
</evidence>
<dbReference type="GO" id="GO:0071456">
    <property type="term" value="P:cellular response to hypoxia"/>
    <property type="evidence" value="ECO:0007669"/>
    <property type="project" value="TreeGrafter"/>
</dbReference>
<dbReference type="SMART" id="SM00702">
    <property type="entry name" value="P4Hc"/>
    <property type="match status" value="1"/>
</dbReference>
<evidence type="ECO:0000313" key="7">
    <source>
        <dbReference type="EMBL" id="ALU27515.1"/>
    </source>
</evidence>
<evidence type="ECO:0000256" key="1">
    <source>
        <dbReference type="ARBA" id="ARBA00001961"/>
    </source>
</evidence>
<dbReference type="InterPro" id="IPR051559">
    <property type="entry name" value="HIF_prolyl_hydroxylases"/>
</dbReference>
<protein>
    <submittedName>
        <fullName evidence="7">Oxidoreductase</fullName>
    </submittedName>
</protein>
<comment type="cofactor">
    <cofactor evidence="1">
        <name>L-ascorbate</name>
        <dbReference type="ChEBI" id="CHEBI:38290"/>
    </cofactor>
</comment>
<keyword evidence="4" id="KW-0223">Dioxygenase</keyword>
<dbReference type="GeneID" id="66973247"/>
<gene>
    <name evidence="7" type="ORF">AS202_15795</name>
</gene>
<dbReference type="InterPro" id="IPR005123">
    <property type="entry name" value="Oxoglu/Fe-dep_dioxygenase_dom"/>
</dbReference>
<organism evidence="7 8">
    <name type="scientific">Myroides odoratimimus</name>
    <dbReference type="NCBI Taxonomy" id="76832"/>
    <lineage>
        <taxon>Bacteria</taxon>
        <taxon>Pseudomonadati</taxon>
        <taxon>Bacteroidota</taxon>
        <taxon>Flavobacteriia</taxon>
        <taxon>Flavobacteriales</taxon>
        <taxon>Flavobacteriaceae</taxon>
        <taxon>Myroides</taxon>
    </lineage>
</organism>
<evidence type="ECO:0000313" key="8">
    <source>
        <dbReference type="Proteomes" id="UP000069030"/>
    </source>
</evidence>
<dbReference type="EMBL" id="CP013690">
    <property type="protein sequence ID" value="ALU27515.1"/>
    <property type="molecule type" value="Genomic_DNA"/>
</dbReference>
<dbReference type="Pfam" id="PF13640">
    <property type="entry name" value="2OG-FeII_Oxy_3"/>
    <property type="match status" value="1"/>
</dbReference>
<keyword evidence="3" id="KW-0847">Vitamin C</keyword>
<evidence type="ECO:0000256" key="5">
    <source>
        <dbReference type="ARBA" id="ARBA00023002"/>
    </source>
</evidence>
<dbReference type="Gene3D" id="2.60.120.620">
    <property type="entry name" value="q2cbj1_9rhob like domain"/>
    <property type="match status" value="1"/>
</dbReference>
<dbReference type="KEGG" id="mod:AS202_15795"/>
<dbReference type="InterPro" id="IPR006620">
    <property type="entry name" value="Pro_4_hyd_alph"/>
</dbReference>
<keyword evidence="5" id="KW-0560">Oxidoreductase</keyword>
<keyword evidence="2" id="KW-0479">Metal-binding</keyword>
<dbReference type="PANTHER" id="PTHR12907:SF26">
    <property type="entry name" value="HIF PROLYL HYDROXYLASE, ISOFORM C"/>
    <property type="match status" value="1"/>
</dbReference>
<reference evidence="7 8" key="1">
    <citation type="journal article" date="2016" name="J. Zhejiang Univ. Sci. B">
        <title>Antibiotic resistance mechanisms of Myroides sp.</title>
        <authorList>
            <person name="Hu S."/>
            <person name="Yuan S."/>
            <person name="Qu H."/>
            <person name="Jiang T."/>
            <person name="Zhou Y."/>
            <person name="Wang M."/>
            <person name="Ming D."/>
        </authorList>
    </citation>
    <scope>NUCLEOTIDE SEQUENCE [LARGE SCALE GENOMIC DNA]</scope>
    <source>
        <strain evidence="7 8">PR63039</strain>
    </source>
</reference>
<dbReference type="RefSeq" id="WP_006258608.1">
    <property type="nucleotide sequence ID" value="NZ_BCMQ01000011.1"/>
</dbReference>
<name>A0A0U3FAW7_9FLAO</name>
<proteinExistence type="predicted"/>
<sequence length="208" mass="24422">MGDFELNPFYELIIDDLVNRKYSVVDCFFSEEEINLLRANLLLKQDLHSFKKAAIGQASSEQIVEEIRGDSILWLDEKEPDEVEQMYFNKVNHFLEYVNRTCYLGIQEGEFHYACYPPGTCYKRHLDIFQSDSRRTLSVVLYLNDQEWTPAYGGELALYLQDEHGNEREEIVHALPGRLVVFDSKSIEHEVKMVNHTRYSITGWLKTR</sequence>
<dbReference type="GO" id="GO:0031418">
    <property type="term" value="F:L-ascorbic acid binding"/>
    <property type="evidence" value="ECO:0007669"/>
    <property type="project" value="UniProtKB-KW"/>
</dbReference>
<dbReference type="InterPro" id="IPR044862">
    <property type="entry name" value="Pro_4_hyd_alph_FE2OG_OXY"/>
</dbReference>
<dbReference type="GO" id="GO:0031543">
    <property type="term" value="F:peptidyl-proline dioxygenase activity"/>
    <property type="evidence" value="ECO:0007669"/>
    <property type="project" value="TreeGrafter"/>
</dbReference>
<dbReference type="Proteomes" id="UP000069030">
    <property type="component" value="Chromosome"/>
</dbReference>
<dbReference type="PROSITE" id="PS51471">
    <property type="entry name" value="FE2OG_OXY"/>
    <property type="match status" value="1"/>
</dbReference>
<evidence type="ECO:0000256" key="3">
    <source>
        <dbReference type="ARBA" id="ARBA00022896"/>
    </source>
</evidence>
<evidence type="ECO:0000256" key="4">
    <source>
        <dbReference type="ARBA" id="ARBA00022964"/>
    </source>
</evidence>
<dbReference type="GO" id="GO:0008198">
    <property type="term" value="F:ferrous iron binding"/>
    <property type="evidence" value="ECO:0007669"/>
    <property type="project" value="TreeGrafter"/>
</dbReference>
<dbReference type="AlphaFoldDB" id="A0A0U3FAW7"/>
<dbReference type="PANTHER" id="PTHR12907">
    <property type="entry name" value="EGL NINE HOMOLOG-RELATED"/>
    <property type="match status" value="1"/>
</dbReference>
<keyword evidence="6" id="KW-0408">Iron</keyword>